<reference evidence="5" key="1">
    <citation type="submission" date="2015-08" db="UniProtKB">
        <authorList>
            <consortium name="WormBaseParasite"/>
        </authorList>
    </citation>
    <scope>IDENTIFICATION</scope>
</reference>
<proteinExistence type="predicted"/>
<keyword evidence="1 2" id="KW-0175">Coiled coil</keyword>
<dbReference type="AlphaFoldDB" id="A0A0K0E0J6"/>
<dbReference type="Proteomes" id="UP000035681">
    <property type="component" value="Unplaced"/>
</dbReference>
<feature type="coiled-coil region" evidence="2">
    <location>
        <begin position="1704"/>
        <end position="1950"/>
    </location>
</feature>
<evidence type="ECO:0000313" key="4">
    <source>
        <dbReference type="Proteomes" id="UP000035681"/>
    </source>
</evidence>
<accession>A0A0K0E0J6</accession>
<feature type="coiled-coil region" evidence="2">
    <location>
        <begin position="1461"/>
        <end position="1523"/>
    </location>
</feature>
<dbReference type="PANTHER" id="PTHR32083">
    <property type="entry name" value="CILIA AND FLAGELLA-ASSOCIATED PROTEIN 58-RELATED"/>
    <property type="match status" value="1"/>
</dbReference>
<feature type="coiled-coil region" evidence="2">
    <location>
        <begin position="1552"/>
        <end position="1614"/>
    </location>
</feature>
<dbReference type="PANTHER" id="PTHR32083:SF48">
    <property type="entry name" value="TRANS-GOLGI NETWORK-LOCALIZED SYP41-INTERACTING PROTEIN 1"/>
    <property type="match status" value="1"/>
</dbReference>
<feature type="coiled-coil region" evidence="2">
    <location>
        <begin position="359"/>
        <end position="400"/>
    </location>
</feature>
<protein>
    <submittedName>
        <fullName evidence="5">DUF4201 domain-containing protein</fullName>
    </submittedName>
</protein>
<sequence length="1978" mass="234162">MVKARKRRVKVERFVKDTIPDLILLDQIEPSDHIIDNLSQQLHNCQNRIESSLEEQRKSREVIEDLQSKINFYRIKNASIQQNLGSTSSLLLDTSLNITFPFSSSVNIYDAKMPLTSNQDKSGKKSLSKKNVDSDELTSVITTNFNKMNKNVTLQTTTSCHNLVDSSTVPSFSQHHFSSDNINSNLQNDSKFDIIHNEQYCDSNLSLNYVNTLDHVTHLLEEEQKKNAYLENIIEMSKMHTESVLIANQGFVNDVNRLQHCLMICETEKKDDEEYLKNLTKNYRNFTTTVFIEAHKLWHLYCDLKNEISYLKRESKKLKEHQSQFNIEIIHGMKEKISNSILHIMKKKRDEVADNESIIEMLTKKYEEASLENVKKEQNIYEMENKIRNLDNVIRKLKDDRHRVLDTLVRISKMPEFEMESKGILISVQKSTFENKTEEQIAEIIGDNHYFNVNYNDFTFAIRSSIKSLKNEIDKLRIENSSLKGKLTHIGNELEAAQVMSLNYEKQIAQQNFNDVEMLQLKSEKEKIIKRLEERVLKLESEKEEKQSKINDFIEELAELKNKHQMNINELFERQKLHTQELIKNYESENDDKKIKIDNMVRKLEKENESLKKELERTKNELREEAVDKNSKTRRIQQLESTLTEKEKQIKSINKELEEQRTLNYEDKMKILELEAENEHMNSEADEVKELKKDMEYKNSVLSEDIKIFKSQMNDMQIKLTDMNELNEKLRNSTKEYEGVINQLSKELGEVNEQIVTLKTENASISSNIEMYEEKEKIWDNERNSLKEEIDHNLKIIANNNNEKAELMKELEQLHVTLQECEDKMAEDNKLIDELTSKLDNEEKIQQNTVQKSKEYNTIINELNEKIILLENNVSNKQKEIDDLSKSHLEHQKIIESKYNEVNIRYDSDLQKIKRESENSIEELKHEISRYHHQLLEAEDNINAKNLSIKKLEQEIIKIKELYDKTLHDHENEIKEKVIEIERLADKKDAEILYIEKENSDIKKKLDLEISKLNDELQFVENKLKKEIDMYEELKLNYEKEKKASIENKNVIDELSFKLNESMERLEKFDNMFIQKSDLEKSFEILKKEKQSLMEEILYEKDNNYQLSSSLAVSENKLAKSNSLLIELEDKHEEVRKALNEKIHEEDRLRLTIDDLQKQLTEESKRNKDLINEREYLDCECEKLKKNLRLIENEVSMLNTKLHEKKEKYDNKKEELSITNKKLKNIEEELNESLKHIDYLEELHQNREKEYENKIEQLTDEKDKLIYLEDSCEELEKSNNELVKEINSLKHKMEEEKKAKNKIIEELTIRTTELEREKYEVIRFSDEKVVDVELLKNKINMLTDKLSNSDEKNKTLANECLNLIEKIKNYENAIEDASMYFLENETLDYDIVKECPIGYSNCRLPRLTSKTKISGTSKIRFSSAEGISEKKSNLNTLTRSMHDINQIDYIHQVFEMYKKRIHDLEEERIHYRLQIQNLQSDLNIALNNSKDTEEKLEENEKDINKLKKEKLDLENSLKNTRQLYLAQEENTRAKEIEKKNLKAKILSVDLHSRDKEARLQLLNNTIYQLQEENKNLKKDLEEMNERERRLIIEKDTLENKLINIKTEMEMTRHELNTIDREKHTIMTTFHNVYKKTSKTVESSENANNLISHLKELEKLIHSKRELLQKLEMEEAKRINRGDLKNAHFEILQLEGRLDTFKIEFSALVEKYKNCESEKDLLRKELLECKHQLSSAKIKINDLQITINTLCTQKKRAEEMLSYVEKNEKNIIQLKTELHNDVNHMKNDRLKLIGEIEDLKRRLLRCDVEKRELEAHKGRLEREKISLLRTVETLESEKNKLDGLLKKAISEKSMLDKSLSTIEKENSELYKNLSLLKSQLGQMEKDRLNKQAENAQKRKTQAEIEISKLNEEKRQLEKMYNQRDHNYNKKITALEQEISTLKVTLEVERKRRLEQLKSGNAGKGTSALSNKFETVSYKK</sequence>
<organism evidence="5">
    <name type="scientific">Strongyloides stercoralis</name>
    <name type="common">Threadworm</name>
    <dbReference type="NCBI Taxonomy" id="6248"/>
    <lineage>
        <taxon>Eukaryota</taxon>
        <taxon>Metazoa</taxon>
        <taxon>Ecdysozoa</taxon>
        <taxon>Nematoda</taxon>
        <taxon>Chromadorea</taxon>
        <taxon>Rhabditida</taxon>
        <taxon>Tylenchina</taxon>
        <taxon>Panagrolaimomorpha</taxon>
        <taxon>Strongyloidoidea</taxon>
        <taxon>Strongyloididae</taxon>
        <taxon>Strongyloides</taxon>
    </lineage>
</organism>
<feature type="region of interest" description="Disordered" evidence="3">
    <location>
        <begin position="1952"/>
        <end position="1978"/>
    </location>
</feature>
<evidence type="ECO:0000256" key="3">
    <source>
        <dbReference type="SAM" id="MobiDB-lite"/>
    </source>
</evidence>
<evidence type="ECO:0000313" key="5">
    <source>
        <dbReference type="WBParaSite" id="SSTP_0000301000.1"/>
    </source>
</evidence>
<keyword evidence="4" id="KW-1185">Reference proteome</keyword>
<dbReference type="STRING" id="6248.A0A0K0E0J6"/>
<name>A0A0K0E0J6_STRER</name>
<feature type="coiled-coil region" evidence="2">
    <location>
        <begin position="1076"/>
        <end position="1373"/>
    </location>
</feature>
<feature type="coiled-coil region" evidence="2">
    <location>
        <begin position="522"/>
        <end position="887"/>
    </location>
</feature>
<feature type="coiled-coil region" evidence="2">
    <location>
        <begin position="914"/>
        <end position="1044"/>
    </location>
</feature>
<dbReference type="WBParaSite" id="SSTP_0000301000.1">
    <property type="protein sequence ID" value="SSTP_0000301000.1"/>
    <property type="gene ID" value="SSTP_0000301000"/>
</dbReference>
<dbReference type="GO" id="GO:0005856">
    <property type="term" value="C:cytoskeleton"/>
    <property type="evidence" value="ECO:0007669"/>
    <property type="project" value="TreeGrafter"/>
</dbReference>
<evidence type="ECO:0000256" key="1">
    <source>
        <dbReference type="ARBA" id="ARBA00023054"/>
    </source>
</evidence>
<dbReference type="WBParaSite" id="TCONS_00012502.p1">
    <property type="protein sequence ID" value="TCONS_00012502.p1"/>
    <property type="gene ID" value="XLOC_008148"/>
</dbReference>
<evidence type="ECO:0000256" key="2">
    <source>
        <dbReference type="SAM" id="Coils"/>
    </source>
</evidence>
<feature type="coiled-coil region" evidence="2">
    <location>
        <begin position="35"/>
        <end position="83"/>
    </location>
</feature>